<evidence type="ECO:0000313" key="2">
    <source>
        <dbReference type="EnsemblPlants" id="AUR62044415-RA:cds"/>
    </source>
</evidence>
<name>A0A803NE68_CHEQI</name>
<feature type="region of interest" description="Disordered" evidence="1">
    <location>
        <begin position="22"/>
        <end position="62"/>
    </location>
</feature>
<organism evidence="2 3">
    <name type="scientific">Chenopodium quinoa</name>
    <name type="common">Quinoa</name>
    <dbReference type="NCBI Taxonomy" id="63459"/>
    <lineage>
        <taxon>Eukaryota</taxon>
        <taxon>Viridiplantae</taxon>
        <taxon>Streptophyta</taxon>
        <taxon>Embryophyta</taxon>
        <taxon>Tracheophyta</taxon>
        <taxon>Spermatophyta</taxon>
        <taxon>Magnoliopsida</taxon>
        <taxon>eudicotyledons</taxon>
        <taxon>Gunneridae</taxon>
        <taxon>Pentapetalae</taxon>
        <taxon>Caryophyllales</taxon>
        <taxon>Chenopodiaceae</taxon>
        <taxon>Chenopodioideae</taxon>
        <taxon>Atripliceae</taxon>
        <taxon>Chenopodium</taxon>
    </lineage>
</organism>
<dbReference type="EnsemblPlants" id="AUR62044414-RA">
    <property type="protein sequence ID" value="AUR62044414-RA:cds"/>
    <property type="gene ID" value="AUR62044414"/>
</dbReference>
<sequence length="62" mass="6851">MVLMTLGKRRVLVRGVTGYRKELFPSSQTQNSQGSHVPETPIDDSHVSETPIPKTPVDDSET</sequence>
<accession>A0A803NE67</accession>
<reference evidence="2" key="2">
    <citation type="submission" date="2021-03" db="UniProtKB">
        <authorList>
            <consortium name="EnsemblPlants"/>
        </authorList>
    </citation>
    <scope>IDENTIFICATION</scope>
</reference>
<dbReference type="EnsemblPlants" id="AUR62044415-RA">
    <property type="protein sequence ID" value="AUR62044415-RA:cds"/>
    <property type="gene ID" value="AUR62044415"/>
</dbReference>
<evidence type="ECO:0000313" key="3">
    <source>
        <dbReference type="Proteomes" id="UP000596660"/>
    </source>
</evidence>
<protein>
    <submittedName>
        <fullName evidence="2">Uncharacterized protein</fullName>
    </submittedName>
</protein>
<dbReference type="AlphaFoldDB" id="A0A803NE68"/>
<proteinExistence type="predicted"/>
<dbReference type="Proteomes" id="UP000596660">
    <property type="component" value="Unplaced"/>
</dbReference>
<accession>A0A803NE68</accession>
<dbReference type="Gramene" id="AUR62044414-RA">
    <property type="protein sequence ID" value="AUR62044414-RA:cds"/>
    <property type="gene ID" value="AUR62044414"/>
</dbReference>
<dbReference type="Gramene" id="AUR62044415-RA">
    <property type="protein sequence ID" value="AUR62044415-RA:cds"/>
    <property type="gene ID" value="AUR62044415"/>
</dbReference>
<feature type="compositionally biased region" description="Polar residues" evidence="1">
    <location>
        <begin position="25"/>
        <end position="35"/>
    </location>
</feature>
<reference evidence="2" key="1">
    <citation type="journal article" date="2017" name="Nature">
        <title>The genome of Chenopodium quinoa.</title>
        <authorList>
            <person name="Jarvis D.E."/>
            <person name="Ho Y.S."/>
            <person name="Lightfoot D.J."/>
            <person name="Schmoeckel S.M."/>
            <person name="Li B."/>
            <person name="Borm T.J.A."/>
            <person name="Ohyanagi H."/>
            <person name="Mineta K."/>
            <person name="Michell C.T."/>
            <person name="Saber N."/>
            <person name="Kharbatia N.M."/>
            <person name="Rupper R.R."/>
            <person name="Sharp A.R."/>
            <person name="Dally N."/>
            <person name="Boughton B.A."/>
            <person name="Woo Y.H."/>
            <person name="Gao G."/>
            <person name="Schijlen E.G.W.M."/>
            <person name="Guo X."/>
            <person name="Momin A.A."/>
            <person name="Negrao S."/>
            <person name="Al-Babili S."/>
            <person name="Gehring C."/>
            <person name="Roessner U."/>
            <person name="Jung C."/>
            <person name="Murphy K."/>
            <person name="Arold S.T."/>
            <person name="Gojobori T."/>
            <person name="van der Linden C.G."/>
            <person name="van Loo E.N."/>
            <person name="Jellen E.N."/>
            <person name="Maughan P.J."/>
            <person name="Tester M."/>
        </authorList>
    </citation>
    <scope>NUCLEOTIDE SEQUENCE [LARGE SCALE GENOMIC DNA]</scope>
    <source>
        <strain evidence="2">cv. PI 614886</strain>
    </source>
</reference>
<evidence type="ECO:0000256" key="1">
    <source>
        <dbReference type="SAM" id="MobiDB-lite"/>
    </source>
</evidence>
<keyword evidence="3" id="KW-1185">Reference proteome</keyword>